<feature type="domain" description="HTH hxlR-type" evidence="4">
    <location>
        <begin position="8"/>
        <end position="109"/>
    </location>
</feature>
<evidence type="ECO:0000313" key="5">
    <source>
        <dbReference type="EMBL" id="SER46308.1"/>
    </source>
</evidence>
<dbReference type="GO" id="GO:0003677">
    <property type="term" value="F:DNA binding"/>
    <property type="evidence" value="ECO:0007669"/>
    <property type="project" value="UniProtKB-KW"/>
</dbReference>
<keyword evidence="2" id="KW-0238">DNA-binding</keyword>
<name>A0A1H9PDQ3_9PSEU</name>
<proteinExistence type="predicted"/>
<dbReference type="AlphaFoldDB" id="A0A1H9PDQ3"/>
<gene>
    <name evidence="5" type="ORF">SAMN05216188_111265</name>
</gene>
<protein>
    <submittedName>
        <fullName evidence="5">Transcriptional regulator, HxlR family</fullName>
    </submittedName>
</protein>
<dbReference type="Pfam" id="PF01638">
    <property type="entry name" value="HxlR"/>
    <property type="match status" value="1"/>
</dbReference>
<keyword evidence="3" id="KW-0804">Transcription</keyword>
<dbReference type="SUPFAM" id="SSF46785">
    <property type="entry name" value="Winged helix' DNA-binding domain"/>
    <property type="match status" value="1"/>
</dbReference>
<organism evidence="5 6">
    <name type="scientific">Lentzea xinjiangensis</name>
    <dbReference type="NCBI Taxonomy" id="402600"/>
    <lineage>
        <taxon>Bacteria</taxon>
        <taxon>Bacillati</taxon>
        <taxon>Actinomycetota</taxon>
        <taxon>Actinomycetes</taxon>
        <taxon>Pseudonocardiales</taxon>
        <taxon>Pseudonocardiaceae</taxon>
        <taxon>Lentzea</taxon>
    </lineage>
</organism>
<evidence type="ECO:0000256" key="2">
    <source>
        <dbReference type="ARBA" id="ARBA00023125"/>
    </source>
</evidence>
<evidence type="ECO:0000256" key="1">
    <source>
        <dbReference type="ARBA" id="ARBA00023015"/>
    </source>
</evidence>
<dbReference type="InterPro" id="IPR036388">
    <property type="entry name" value="WH-like_DNA-bd_sf"/>
</dbReference>
<evidence type="ECO:0000313" key="6">
    <source>
        <dbReference type="Proteomes" id="UP000199352"/>
    </source>
</evidence>
<accession>A0A1H9PDQ3</accession>
<keyword evidence="6" id="KW-1185">Reference proteome</keyword>
<dbReference type="OrthoDB" id="9800966at2"/>
<dbReference type="EMBL" id="FOFR01000011">
    <property type="protein sequence ID" value="SER46308.1"/>
    <property type="molecule type" value="Genomic_DNA"/>
</dbReference>
<dbReference type="STRING" id="402600.SAMN05216188_111265"/>
<dbReference type="Gene3D" id="1.10.10.10">
    <property type="entry name" value="Winged helix-like DNA-binding domain superfamily/Winged helix DNA-binding domain"/>
    <property type="match status" value="1"/>
</dbReference>
<dbReference type="Proteomes" id="UP000199352">
    <property type="component" value="Unassembled WGS sequence"/>
</dbReference>
<sequence>MTADSSRVEHERVEEVLDVVIRRWSGTILRAGDRGARRFGEYRLAVEGISDRVLSRRLKELEAAGLLSREVIASTPVQILYRPTPAGRELLDAMEPLFRWCERRAGGQDRG</sequence>
<dbReference type="PANTHER" id="PTHR33204:SF18">
    <property type="entry name" value="TRANSCRIPTIONAL REGULATORY PROTEIN"/>
    <property type="match status" value="1"/>
</dbReference>
<evidence type="ECO:0000259" key="4">
    <source>
        <dbReference type="PROSITE" id="PS51118"/>
    </source>
</evidence>
<dbReference type="RefSeq" id="WP_089954174.1">
    <property type="nucleotide sequence ID" value="NZ_FOFR01000011.1"/>
</dbReference>
<reference evidence="6" key="1">
    <citation type="submission" date="2016-10" db="EMBL/GenBank/DDBJ databases">
        <authorList>
            <person name="Varghese N."/>
            <person name="Submissions S."/>
        </authorList>
    </citation>
    <scope>NUCLEOTIDE SEQUENCE [LARGE SCALE GENOMIC DNA]</scope>
    <source>
        <strain evidence="6">CGMCC 4.3525</strain>
    </source>
</reference>
<dbReference type="PROSITE" id="PS51118">
    <property type="entry name" value="HTH_HXLR"/>
    <property type="match status" value="1"/>
</dbReference>
<keyword evidence="1" id="KW-0805">Transcription regulation</keyword>
<dbReference type="PANTHER" id="PTHR33204">
    <property type="entry name" value="TRANSCRIPTIONAL REGULATOR, MARR FAMILY"/>
    <property type="match status" value="1"/>
</dbReference>
<dbReference type="InterPro" id="IPR002577">
    <property type="entry name" value="HTH_HxlR"/>
</dbReference>
<dbReference type="InterPro" id="IPR036390">
    <property type="entry name" value="WH_DNA-bd_sf"/>
</dbReference>
<evidence type="ECO:0000256" key="3">
    <source>
        <dbReference type="ARBA" id="ARBA00023163"/>
    </source>
</evidence>